<dbReference type="SUPFAM" id="SSF51658">
    <property type="entry name" value="Xylose isomerase-like"/>
    <property type="match status" value="1"/>
</dbReference>
<evidence type="ECO:0000313" key="3">
    <source>
        <dbReference type="EMBL" id="QOV87307.1"/>
    </source>
</evidence>
<keyword evidence="1" id="KW-0732">Signal</keyword>
<dbReference type="PANTHER" id="PTHR12110">
    <property type="entry name" value="HYDROXYPYRUVATE ISOMERASE"/>
    <property type="match status" value="1"/>
</dbReference>
<dbReference type="InterPro" id="IPR036237">
    <property type="entry name" value="Xyl_isomerase-like_sf"/>
</dbReference>
<dbReference type="Gene3D" id="3.20.20.150">
    <property type="entry name" value="Divalent-metal-dependent TIM barrel enzymes"/>
    <property type="match status" value="1"/>
</dbReference>
<evidence type="ECO:0000259" key="2">
    <source>
        <dbReference type="Pfam" id="PF01261"/>
    </source>
</evidence>
<dbReference type="PROSITE" id="PS51318">
    <property type="entry name" value="TAT"/>
    <property type="match status" value="1"/>
</dbReference>
<protein>
    <submittedName>
        <fullName evidence="3">Sugar phosphate isomerase/epimerase</fullName>
    </submittedName>
</protein>
<accession>A0A7M2WP48</accession>
<name>A0A7M2WP48_9BACT</name>
<dbReference type="PANTHER" id="PTHR12110:SF41">
    <property type="entry name" value="INOSOSE DEHYDRATASE"/>
    <property type="match status" value="1"/>
</dbReference>
<evidence type="ECO:0000256" key="1">
    <source>
        <dbReference type="SAM" id="SignalP"/>
    </source>
</evidence>
<dbReference type="EMBL" id="CP063458">
    <property type="protein sequence ID" value="QOV87307.1"/>
    <property type="molecule type" value="Genomic_DNA"/>
</dbReference>
<gene>
    <name evidence="3" type="ORF">IPV69_13495</name>
</gene>
<dbReference type="GO" id="GO:0016853">
    <property type="term" value="F:isomerase activity"/>
    <property type="evidence" value="ECO:0007669"/>
    <property type="project" value="UniProtKB-KW"/>
</dbReference>
<reference evidence="3 4" key="1">
    <citation type="submission" date="2020-10" db="EMBL/GenBank/DDBJ databases">
        <title>Wide distribution of Phycisphaera-like planctomycetes from WD2101 soil group in peatlands and genome analysis of the first cultivated representative.</title>
        <authorList>
            <person name="Dedysh S.N."/>
            <person name="Beletsky A.V."/>
            <person name="Ivanova A."/>
            <person name="Kulichevskaya I.S."/>
            <person name="Suzina N.E."/>
            <person name="Philippov D.A."/>
            <person name="Rakitin A.L."/>
            <person name="Mardanov A.V."/>
            <person name="Ravin N.V."/>
        </authorList>
    </citation>
    <scope>NUCLEOTIDE SEQUENCE [LARGE SCALE GENOMIC DNA]</scope>
    <source>
        <strain evidence="3 4">M1803</strain>
    </source>
</reference>
<dbReference type="InterPro" id="IPR050312">
    <property type="entry name" value="IolE/XylAMocC-like"/>
</dbReference>
<dbReference type="InterPro" id="IPR013022">
    <property type="entry name" value="Xyl_isomerase-like_TIM-brl"/>
</dbReference>
<keyword evidence="3" id="KW-0413">Isomerase</keyword>
<feature type="chain" id="PRO_5034563153" evidence="1">
    <location>
        <begin position="26"/>
        <end position="301"/>
    </location>
</feature>
<dbReference type="Pfam" id="PF01261">
    <property type="entry name" value="AP_endonuc_2"/>
    <property type="match status" value="1"/>
</dbReference>
<dbReference type="RefSeq" id="WP_206290204.1">
    <property type="nucleotide sequence ID" value="NZ_CP063458.1"/>
</dbReference>
<feature type="signal peptide" evidence="1">
    <location>
        <begin position="1"/>
        <end position="25"/>
    </location>
</feature>
<dbReference type="InterPro" id="IPR006311">
    <property type="entry name" value="TAT_signal"/>
</dbReference>
<evidence type="ECO:0000313" key="4">
    <source>
        <dbReference type="Proteomes" id="UP000593765"/>
    </source>
</evidence>
<sequence length="301" mass="32559">MNRRNFLALSAVLLAAPASSRLASAAVRAPAAHFATNLYPWSTFAKRDGKPFDGASADLWADVAKAGFEGIESTGAPTNLAALMASSKLALRSLYVNSTLNDPAQSDASIREALAIADAAKPHGCRIIVTNPAPIRWGGPENKSDDQLIHQAKSLDKLGTALRERGMVLAYHNHDIELRNAAREFHHMLAGTDPELVKFCLDAHWIYRGSGNSQVALFDAVKLYGKRVVELHIRQSKNGIWSEAFGPGDIDYKRLHATLKSMDVSPHLVLEQAIEKGSPATMSAIDAHRQGLVYASEVFAA</sequence>
<organism evidence="3 4">
    <name type="scientific">Humisphaera borealis</name>
    <dbReference type="NCBI Taxonomy" id="2807512"/>
    <lineage>
        <taxon>Bacteria</taxon>
        <taxon>Pseudomonadati</taxon>
        <taxon>Planctomycetota</taxon>
        <taxon>Phycisphaerae</taxon>
        <taxon>Tepidisphaerales</taxon>
        <taxon>Tepidisphaeraceae</taxon>
        <taxon>Humisphaera</taxon>
    </lineage>
</organism>
<dbReference type="KEGG" id="hbs:IPV69_13495"/>
<proteinExistence type="predicted"/>
<keyword evidence="4" id="KW-1185">Reference proteome</keyword>
<dbReference type="Proteomes" id="UP000593765">
    <property type="component" value="Chromosome"/>
</dbReference>
<feature type="domain" description="Xylose isomerase-like TIM barrel" evidence="2">
    <location>
        <begin position="61"/>
        <end position="276"/>
    </location>
</feature>
<dbReference type="AlphaFoldDB" id="A0A7M2WP48"/>